<gene>
    <name evidence="1" type="ORF">PXH66_18365</name>
</gene>
<name>A0AAE9ZU34_9BACT</name>
<reference evidence="1" key="1">
    <citation type="submission" date="2023-03" db="EMBL/GenBank/DDBJ databases">
        <title>Lomoglobus Profundus gen. nov., sp. nov., a novel member of the phylum Verrucomicrobia, isolated from deep-marine sediment of South China Sea.</title>
        <authorList>
            <person name="Ahmad T."/>
            <person name="Ishaq S.E."/>
            <person name="Wang F."/>
        </authorList>
    </citation>
    <scope>NUCLEOTIDE SEQUENCE</scope>
    <source>
        <strain evidence="1">LMO-M01</strain>
    </source>
</reference>
<dbReference type="Proteomes" id="UP001218638">
    <property type="component" value="Chromosome"/>
</dbReference>
<dbReference type="KEGG" id="slom:PXH66_18365"/>
<proteinExistence type="predicted"/>
<organism evidence="1 2">
    <name type="scientific">Synoicihabitans lomoniglobus</name>
    <dbReference type="NCBI Taxonomy" id="2909285"/>
    <lineage>
        <taxon>Bacteria</taxon>
        <taxon>Pseudomonadati</taxon>
        <taxon>Verrucomicrobiota</taxon>
        <taxon>Opitutia</taxon>
        <taxon>Opitutales</taxon>
        <taxon>Opitutaceae</taxon>
        <taxon>Synoicihabitans</taxon>
    </lineage>
</organism>
<protein>
    <submittedName>
        <fullName evidence="1">Uncharacterized protein</fullName>
    </submittedName>
</protein>
<evidence type="ECO:0000313" key="2">
    <source>
        <dbReference type="Proteomes" id="UP001218638"/>
    </source>
</evidence>
<dbReference type="EMBL" id="CP119075">
    <property type="protein sequence ID" value="WED64306.1"/>
    <property type="molecule type" value="Genomic_DNA"/>
</dbReference>
<keyword evidence="2" id="KW-1185">Reference proteome</keyword>
<sequence length="345" mass="37250">MFERSSRCTVLVHSSPNFLRIARLETEGSNQRRVLAAAELPPDDPAALSAWMAQETETGGGWAAGICGFHPAGSILAREDILVRNDTGPTPEALEALVQRRAVSPSNDGWRIGLIDAVTGGNVPMKSGAHTTLLVAVPQGEASTFQRAMLKQRIRPRQTDFATLPALGAISRQFKSASGNGAIAVCEFGLRSTTVFYVDRKGVHPQEPLPFGLYTLEESAHKDLKTDTIEDAQEALNAPDEATRKLLPKLLRIYARHLRLNLDYFEHQTGRIVGSLFATNLPANRQWLGTALAHEVDLKCPPLDVPAWAADQGLIAEDLPANGAGWMTTLALAAELSTPSHAPSD</sequence>
<dbReference type="RefSeq" id="WP_330931029.1">
    <property type="nucleotide sequence ID" value="NZ_CP119075.1"/>
</dbReference>
<dbReference type="Gene3D" id="3.30.1490.300">
    <property type="match status" value="1"/>
</dbReference>
<dbReference type="AlphaFoldDB" id="A0AAE9ZU34"/>
<dbReference type="Gene3D" id="3.30.420.40">
    <property type="match status" value="2"/>
</dbReference>
<evidence type="ECO:0000313" key="1">
    <source>
        <dbReference type="EMBL" id="WED64306.1"/>
    </source>
</evidence>
<accession>A0AAE9ZU34</accession>